<reference evidence="5" key="2">
    <citation type="journal article" date="2022" name="Res Sq">
        <title>Evolution of multicellular longitudinally dividing oral cavity symbionts (Neisseriaceae).</title>
        <authorList>
            <person name="Nyongesa S."/>
            <person name="Weber P."/>
            <person name="Bernet E."/>
            <person name="Pullido F."/>
            <person name="Nieckarz M."/>
            <person name="Delaby M."/>
            <person name="Nieves C."/>
            <person name="Viehboeck T."/>
            <person name="Krause N."/>
            <person name="Rivera-Millot A."/>
            <person name="Nakamura A."/>
            <person name="Vischer N."/>
            <person name="VanNieuwenhze M."/>
            <person name="Brun Y."/>
            <person name="Cava F."/>
            <person name="Bulgheresi S."/>
            <person name="Veyrier F."/>
        </authorList>
    </citation>
    <scope>NUCLEOTIDE SEQUENCE</scope>
    <source>
        <strain evidence="5">SAG 1488-6</strain>
    </source>
</reference>
<dbReference type="Pfam" id="PF17954">
    <property type="entry name" value="Pirin_C_2"/>
    <property type="match status" value="1"/>
</dbReference>
<dbReference type="CDD" id="cd02910">
    <property type="entry name" value="cupin_Yhhw_N"/>
    <property type="match status" value="1"/>
</dbReference>
<dbReference type="PANTHER" id="PTHR43212">
    <property type="entry name" value="QUERCETIN 2,3-DIOXYGENASE"/>
    <property type="match status" value="1"/>
</dbReference>
<dbReference type="InterPro" id="IPR014710">
    <property type="entry name" value="RmlC-like_jellyroll"/>
</dbReference>
<sequence>MNIRRSHQRGHANHGWLDSRHTFSFAGYYDPQWMGYANLRVINEDKIAAGMGFGEHPHRDMEIVSYVLEGELAHRDNMGNVKGIKPGEVQRMSAGSGVTHSEFNHAQGQTTHFLQIWIEPNKRGIVPEYSQQAYSDADKRGRLLQVLKPYEQTANADNAQAIEIHADASLFVGLFDGAEQAQKHLQDGHVYYVHVARGSVNVNGERLHAGDAAMIEDGGVLALSQGDAAEVLVFELVP</sequence>
<keyword evidence="6" id="KW-1185">Reference proteome</keyword>
<dbReference type="SUPFAM" id="SSF51182">
    <property type="entry name" value="RmlC-like cupins"/>
    <property type="match status" value="1"/>
</dbReference>
<accession>A0ABY4EBS1</accession>
<reference evidence="5" key="1">
    <citation type="submission" date="2021-12" db="EMBL/GenBank/DDBJ databases">
        <authorList>
            <person name="Veyrier F.J."/>
        </authorList>
    </citation>
    <scope>NUCLEOTIDE SEQUENCE</scope>
    <source>
        <strain evidence="5">SAG 1488-6</strain>
    </source>
</reference>
<dbReference type="RefSeq" id="WP_019957241.1">
    <property type="nucleotide sequence ID" value="NZ_CP091512.1"/>
</dbReference>
<evidence type="ECO:0000256" key="1">
    <source>
        <dbReference type="ARBA" id="ARBA00008416"/>
    </source>
</evidence>
<dbReference type="PIRSF" id="PIRSF006232">
    <property type="entry name" value="Pirin"/>
    <property type="match status" value="1"/>
</dbReference>
<dbReference type="EMBL" id="CP091512">
    <property type="protein sequence ID" value="UOO92897.1"/>
    <property type="molecule type" value="Genomic_DNA"/>
</dbReference>
<organism evidence="5 6">
    <name type="scientific">Vitreoscilla stercoraria</name>
    <dbReference type="NCBI Taxonomy" id="61"/>
    <lineage>
        <taxon>Bacteria</taxon>
        <taxon>Pseudomonadati</taxon>
        <taxon>Pseudomonadota</taxon>
        <taxon>Betaproteobacteria</taxon>
        <taxon>Neisseriales</taxon>
        <taxon>Neisseriaceae</taxon>
        <taxon>Vitreoscilla</taxon>
    </lineage>
</organism>
<evidence type="ECO:0000313" key="6">
    <source>
        <dbReference type="Proteomes" id="UP000832034"/>
    </source>
</evidence>
<dbReference type="PANTHER" id="PTHR43212:SF3">
    <property type="entry name" value="QUERCETIN 2,3-DIOXYGENASE"/>
    <property type="match status" value="1"/>
</dbReference>
<comment type="similarity">
    <text evidence="1 2">Belongs to the pirin family.</text>
</comment>
<dbReference type="InterPro" id="IPR012093">
    <property type="entry name" value="Pirin"/>
</dbReference>
<dbReference type="Proteomes" id="UP000832034">
    <property type="component" value="Chromosome"/>
</dbReference>
<evidence type="ECO:0000259" key="4">
    <source>
        <dbReference type="Pfam" id="PF17954"/>
    </source>
</evidence>
<proteinExistence type="inferred from homology"/>
<feature type="domain" description="Quercetin 2,3-dioxygenase C-terminal cupin" evidence="4">
    <location>
        <begin position="157"/>
        <end position="236"/>
    </location>
</feature>
<name>A0ABY4EBS1_VITST</name>
<evidence type="ECO:0000313" key="5">
    <source>
        <dbReference type="EMBL" id="UOO92897.1"/>
    </source>
</evidence>
<dbReference type="InterPro" id="IPR003829">
    <property type="entry name" value="Pirin_N_dom"/>
</dbReference>
<dbReference type="Gene3D" id="2.60.120.10">
    <property type="entry name" value="Jelly Rolls"/>
    <property type="match status" value="2"/>
</dbReference>
<dbReference type="InterPro" id="IPR011051">
    <property type="entry name" value="RmlC_Cupin_sf"/>
</dbReference>
<dbReference type="Pfam" id="PF02678">
    <property type="entry name" value="Pirin"/>
    <property type="match status" value="1"/>
</dbReference>
<gene>
    <name evidence="5" type="ORF">LVJ81_02315</name>
</gene>
<evidence type="ECO:0000259" key="3">
    <source>
        <dbReference type="Pfam" id="PF02678"/>
    </source>
</evidence>
<dbReference type="InterPro" id="IPR041602">
    <property type="entry name" value="Quercetinase_C"/>
</dbReference>
<protein>
    <submittedName>
        <fullName evidence="5">Pirin family protein</fullName>
    </submittedName>
</protein>
<evidence type="ECO:0000256" key="2">
    <source>
        <dbReference type="RuleBase" id="RU003457"/>
    </source>
</evidence>
<feature type="domain" description="Pirin N-terminal" evidence="3">
    <location>
        <begin position="6"/>
        <end position="118"/>
    </location>
</feature>